<keyword evidence="2" id="KW-1185">Reference proteome</keyword>
<accession>A0A3A4KHS5</accession>
<evidence type="ECO:0000313" key="2">
    <source>
        <dbReference type="Proteomes" id="UP000266677"/>
    </source>
</evidence>
<sequence>MDREAILSTLSVRLLIAYIRLGKVPARLDVPIGLALVDPDHFGIEHHNSIEATRKLLEQAPMSTHLRVTLVTACTDWLTAITLAALACEEDDIEDSPEWIFASALIQAGRVSNEIDLAEGILDGKIPTEGIGE</sequence>
<dbReference type="AlphaFoldDB" id="A0A3A4KHS5"/>
<dbReference type="RefSeq" id="WP_120042322.1">
    <property type="nucleotide sequence ID" value="NZ_QZFU01000020.1"/>
</dbReference>
<dbReference type="EMBL" id="QZFU01000020">
    <property type="protein sequence ID" value="RJO74156.1"/>
    <property type="molecule type" value="Genomic_DNA"/>
</dbReference>
<reference evidence="1 2" key="1">
    <citation type="submission" date="2018-09" db="EMBL/GenBank/DDBJ databases">
        <title>YIM PH21274 draft genome.</title>
        <authorList>
            <person name="Miao C."/>
        </authorList>
    </citation>
    <scope>NUCLEOTIDE SEQUENCE [LARGE SCALE GENOMIC DNA]</scope>
    <source>
        <strain evidence="1 2">YIM PH 21724</strain>
    </source>
</reference>
<comment type="caution">
    <text evidence="1">The sequence shown here is derived from an EMBL/GenBank/DDBJ whole genome shotgun (WGS) entry which is preliminary data.</text>
</comment>
<organism evidence="1 2">
    <name type="scientific">Nocardia panacis</name>
    <dbReference type="NCBI Taxonomy" id="2340916"/>
    <lineage>
        <taxon>Bacteria</taxon>
        <taxon>Bacillati</taxon>
        <taxon>Actinomycetota</taxon>
        <taxon>Actinomycetes</taxon>
        <taxon>Mycobacteriales</taxon>
        <taxon>Nocardiaceae</taxon>
        <taxon>Nocardia</taxon>
    </lineage>
</organism>
<evidence type="ECO:0000313" key="1">
    <source>
        <dbReference type="EMBL" id="RJO74156.1"/>
    </source>
</evidence>
<name>A0A3A4KHS5_9NOCA</name>
<gene>
    <name evidence="1" type="ORF">D5S18_18560</name>
</gene>
<protein>
    <submittedName>
        <fullName evidence="1">Uncharacterized protein</fullName>
    </submittedName>
</protein>
<dbReference type="Proteomes" id="UP000266677">
    <property type="component" value="Unassembled WGS sequence"/>
</dbReference>
<proteinExistence type="predicted"/>
<dbReference type="OrthoDB" id="9850592at2"/>